<dbReference type="Gene3D" id="2.60.40.10">
    <property type="entry name" value="Immunoglobulins"/>
    <property type="match status" value="1"/>
</dbReference>
<dbReference type="EMBL" id="JAUSTI010000008">
    <property type="protein sequence ID" value="MDQ0171906.1"/>
    <property type="molecule type" value="Genomic_DNA"/>
</dbReference>
<feature type="signal peptide" evidence="2">
    <location>
        <begin position="1"/>
        <end position="26"/>
    </location>
</feature>
<dbReference type="SUPFAM" id="SSF74853">
    <property type="entry name" value="Lamin A/C globular tail domain"/>
    <property type="match status" value="1"/>
</dbReference>
<feature type="compositionally biased region" description="Low complexity" evidence="1">
    <location>
        <begin position="393"/>
        <end position="414"/>
    </location>
</feature>
<accession>A0ABT9WF67</accession>
<dbReference type="InterPro" id="IPR013783">
    <property type="entry name" value="Ig-like_fold"/>
</dbReference>
<evidence type="ECO:0000259" key="4">
    <source>
        <dbReference type="PROSITE" id="PS51841"/>
    </source>
</evidence>
<organism evidence="5 6">
    <name type="scientific">Paenibacillus tundrae</name>
    <dbReference type="NCBI Taxonomy" id="528187"/>
    <lineage>
        <taxon>Bacteria</taxon>
        <taxon>Bacillati</taxon>
        <taxon>Bacillota</taxon>
        <taxon>Bacilli</taxon>
        <taxon>Bacillales</taxon>
        <taxon>Paenibacillaceae</taxon>
        <taxon>Paenibacillus</taxon>
    </lineage>
</organism>
<dbReference type="Gene3D" id="2.60.40.1260">
    <property type="entry name" value="Lamin Tail domain"/>
    <property type="match status" value="1"/>
</dbReference>
<dbReference type="PANTHER" id="PTHR43308">
    <property type="entry name" value="OUTER MEMBRANE PROTEIN ALPHA-RELATED"/>
    <property type="match status" value="1"/>
</dbReference>
<dbReference type="InterPro" id="IPR051465">
    <property type="entry name" value="Cell_Envelope_Struct_Comp"/>
</dbReference>
<sequence>MNQDWKKVLLTSVLVGVLSSTQLANAADLSGGAQSQATSIFTDQTEIRSTSLQAVQEAVNQGLISGYPDGSFHPRQHLTRREMAVLLAKASQLTIQETLNTGVKNSDWAAPYIEAIQKAGWMTGDKSGNFRANDPIRREELASILVRITETQGVKGGQEQTLSDEATVSGWAKEQVHTALKLGLLESSEGKFESKAYVERQDIAKVLVDVFQTGERTASLTKLDGDVAYVDGRPFVISKELKSILNEKSQAALQNAVITYDARTRNLSSVSEIQVTQAGTAKDSIILDLKGSSYQGTVSVSADHVTLKADTLSQVILKPGVVSITIDCDINAVTVDTTDKVTVLGTGTWKEIVLKDVKSIIQLPTSVKTDKVTLPQGGVASQIIRNTPSASAPSSNQGMSTSSGGSSGSSSGSPAPSPSPTPVPQPQPQPEPEPQPEPQPEPEPPVVVPPTPENQSPVVKAAITDRTVVVGSLVQQIDLTTVFSDPDEDELSYEITEINQGIANASIQGSTLGILPISEGTTTVKVKATDGKGGSVTASFSYVVTPVLLPPMPPIPTFPPFPTFPPIIIPPFPNFPPHVLKTLDTVNVDLGTVSKPVQLTGVFGDINGDALTYTAVSSDPSVVETSVQADTLTLNFKDKAGSATITVKATDPTFLSTQTTFTVNVADPDAGKGLFISEVIWGDEETQAIELYNPTSKTIELSSYSITRGDGRELITFDIGTTIGPNKTLVIADNSTLFPLDEDDQYFISFNVDKQSPQEFILQLYQNGQDNPLDTAMMKPAQSITRTTGVVHGDTSYDATQWVEQGANQYGGLGNYTSTNPTP</sequence>
<keyword evidence="6" id="KW-1185">Reference proteome</keyword>
<dbReference type="PROSITE" id="PS51272">
    <property type="entry name" value="SLH"/>
    <property type="match status" value="2"/>
</dbReference>
<proteinExistence type="predicted"/>
<dbReference type="InterPro" id="IPR001119">
    <property type="entry name" value="SLH_dom"/>
</dbReference>
<evidence type="ECO:0000313" key="5">
    <source>
        <dbReference type="EMBL" id="MDQ0171906.1"/>
    </source>
</evidence>
<feature type="chain" id="PRO_5045095038" evidence="2">
    <location>
        <begin position="27"/>
        <end position="823"/>
    </location>
</feature>
<dbReference type="Pfam" id="PF00395">
    <property type="entry name" value="SLH"/>
    <property type="match status" value="2"/>
</dbReference>
<comment type="caution">
    <text evidence="5">The sequence shown here is derived from an EMBL/GenBank/DDBJ whole genome shotgun (WGS) entry which is preliminary data.</text>
</comment>
<evidence type="ECO:0000313" key="6">
    <source>
        <dbReference type="Proteomes" id="UP001233836"/>
    </source>
</evidence>
<feature type="region of interest" description="Disordered" evidence="1">
    <location>
        <begin position="387"/>
        <end position="455"/>
    </location>
</feature>
<evidence type="ECO:0000256" key="2">
    <source>
        <dbReference type="SAM" id="SignalP"/>
    </source>
</evidence>
<feature type="domain" description="SLH" evidence="3">
    <location>
        <begin position="103"/>
        <end position="159"/>
    </location>
</feature>
<keyword evidence="2" id="KW-0732">Signal</keyword>
<evidence type="ECO:0000256" key="1">
    <source>
        <dbReference type="SAM" id="MobiDB-lite"/>
    </source>
</evidence>
<feature type="domain" description="SLH" evidence="3">
    <location>
        <begin position="38"/>
        <end position="101"/>
    </location>
</feature>
<name>A0ABT9WF67_9BACL</name>
<evidence type="ECO:0000259" key="3">
    <source>
        <dbReference type="PROSITE" id="PS51272"/>
    </source>
</evidence>
<dbReference type="Proteomes" id="UP001233836">
    <property type="component" value="Unassembled WGS sequence"/>
</dbReference>
<protein>
    <submittedName>
        <fullName evidence="5">Uncharacterized protein</fullName>
    </submittedName>
</protein>
<reference evidence="5 6" key="1">
    <citation type="submission" date="2023-07" db="EMBL/GenBank/DDBJ databases">
        <title>Sorghum-associated microbial communities from plants grown in Nebraska, USA.</title>
        <authorList>
            <person name="Schachtman D."/>
        </authorList>
    </citation>
    <scope>NUCLEOTIDE SEQUENCE [LARGE SCALE GENOMIC DNA]</scope>
    <source>
        <strain evidence="5 6">DS1314</strain>
    </source>
</reference>
<dbReference type="InterPro" id="IPR001322">
    <property type="entry name" value="Lamin_tail_dom"/>
</dbReference>
<gene>
    <name evidence="5" type="ORF">J2T19_003368</name>
</gene>
<feature type="compositionally biased region" description="Pro residues" evidence="1">
    <location>
        <begin position="415"/>
        <end position="452"/>
    </location>
</feature>
<feature type="domain" description="LTD" evidence="4">
    <location>
        <begin position="661"/>
        <end position="807"/>
    </location>
</feature>
<dbReference type="Pfam" id="PF00932">
    <property type="entry name" value="LTD"/>
    <property type="match status" value="1"/>
</dbReference>
<dbReference type="PROSITE" id="PS51841">
    <property type="entry name" value="LTD"/>
    <property type="match status" value="1"/>
</dbReference>
<dbReference type="PANTHER" id="PTHR43308:SF5">
    <property type="entry name" value="S-LAYER PROTEIN _ PEPTIDOGLYCAN ENDO-BETA-N-ACETYLGLUCOSAMINIDASE"/>
    <property type="match status" value="1"/>
</dbReference>
<dbReference type="RefSeq" id="WP_307217631.1">
    <property type="nucleotide sequence ID" value="NZ_JAUSTI010000008.1"/>
</dbReference>
<dbReference type="InterPro" id="IPR036415">
    <property type="entry name" value="Lamin_tail_dom_sf"/>
</dbReference>